<dbReference type="RefSeq" id="WP_304415457.1">
    <property type="nucleotide sequence ID" value="NZ_OY569118.1"/>
</dbReference>
<gene>
    <name evidence="2" type="ORF">BSPP4475_09390</name>
</gene>
<dbReference type="Proteomes" id="UP001189619">
    <property type="component" value="Chromosome"/>
</dbReference>
<protein>
    <submittedName>
        <fullName evidence="2">Signal peptide protein</fullName>
    </submittedName>
</protein>
<evidence type="ECO:0000313" key="2">
    <source>
        <dbReference type="EMBL" id="CAJ1002531.1"/>
    </source>
</evidence>
<keyword evidence="1" id="KW-1133">Transmembrane helix</keyword>
<dbReference type="KEGG" id="bayd:BSPP4475_09390"/>
<keyword evidence="1" id="KW-0812">Transmembrane</keyword>
<accession>A0AA48RHF1</accession>
<organism evidence="2 3">
    <name type="scientific">Brevibacillus aydinogluensis</name>
    <dbReference type="NCBI Taxonomy" id="927786"/>
    <lineage>
        <taxon>Bacteria</taxon>
        <taxon>Bacillati</taxon>
        <taxon>Bacillota</taxon>
        <taxon>Bacilli</taxon>
        <taxon>Bacillales</taxon>
        <taxon>Paenibacillaceae</taxon>
        <taxon>Brevibacillus</taxon>
    </lineage>
</organism>
<dbReference type="AlphaFoldDB" id="A0AA48RHF1"/>
<keyword evidence="1" id="KW-0472">Membrane</keyword>
<sequence>MRKPIWGAVALMMLVSAGIGLLAGRLLIKPAGHSEQALGTSAVPAWMVEDMRERLDTSLRSRVMPDRIHVMTLPPVTQNQSTSQPVDLAGSLTLDGEKGLFVVYASEDGDYQPAYSKNEPLFSLQQAGGGYLVVTTVKPASHGQERTLYVLRKTSSGYQEVWSGVAAYRHKQGETTELLDGTVQIDPRRHTMIYFQLERTLDQTGFSLMEKSSYELLRYNERSNRFEK</sequence>
<dbReference type="EMBL" id="OY569118">
    <property type="protein sequence ID" value="CAJ1002531.1"/>
    <property type="molecule type" value="Genomic_DNA"/>
</dbReference>
<proteinExistence type="predicted"/>
<evidence type="ECO:0000313" key="3">
    <source>
        <dbReference type="Proteomes" id="UP001189619"/>
    </source>
</evidence>
<feature type="transmembrane region" description="Helical" evidence="1">
    <location>
        <begin position="6"/>
        <end position="28"/>
    </location>
</feature>
<name>A0AA48RHF1_9BACL</name>
<evidence type="ECO:0000256" key="1">
    <source>
        <dbReference type="SAM" id="Phobius"/>
    </source>
</evidence>
<reference evidence="2" key="1">
    <citation type="submission" date="2023-07" db="EMBL/GenBank/DDBJ databases">
        <authorList>
            <person name="Ivanov I."/>
            <person name="Teneva D."/>
            <person name="Stoikov I."/>
        </authorList>
    </citation>
    <scope>NUCLEOTIDE SEQUENCE</scope>
    <source>
        <strain evidence="2">4475</strain>
    </source>
</reference>
<keyword evidence="3" id="KW-1185">Reference proteome</keyword>